<reference evidence="3" key="1">
    <citation type="journal article" date="2023" name="Commun. Biol.">
        <title>Genome analysis of Parmales, the sister group of diatoms, reveals the evolutionary specialization of diatoms from phago-mixotrophs to photoautotrophs.</title>
        <authorList>
            <person name="Ban H."/>
            <person name="Sato S."/>
            <person name="Yoshikawa S."/>
            <person name="Yamada K."/>
            <person name="Nakamura Y."/>
            <person name="Ichinomiya M."/>
            <person name="Sato N."/>
            <person name="Blanc-Mathieu R."/>
            <person name="Endo H."/>
            <person name="Kuwata A."/>
            <person name="Ogata H."/>
        </authorList>
    </citation>
    <scope>NUCLEOTIDE SEQUENCE [LARGE SCALE GENOMIC DNA]</scope>
    <source>
        <strain evidence="3">NIES 3701</strain>
    </source>
</reference>
<proteinExistence type="predicted"/>
<organism evidence="2 3">
    <name type="scientific">Triparma strigata</name>
    <dbReference type="NCBI Taxonomy" id="1606541"/>
    <lineage>
        <taxon>Eukaryota</taxon>
        <taxon>Sar</taxon>
        <taxon>Stramenopiles</taxon>
        <taxon>Ochrophyta</taxon>
        <taxon>Bolidophyceae</taxon>
        <taxon>Parmales</taxon>
        <taxon>Triparmaceae</taxon>
        <taxon>Triparma</taxon>
    </lineage>
</organism>
<dbReference type="Proteomes" id="UP001165085">
    <property type="component" value="Unassembled WGS sequence"/>
</dbReference>
<evidence type="ECO:0000313" key="3">
    <source>
        <dbReference type="Proteomes" id="UP001165085"/>
    </source>
</evidence>
<comment type="caution">
    <text evidence="2">The sequence shown here is derived from an EMBL/GenBank/DDBJ whole genome shotgun (WGS) entry which is preliminary data.</text>
</comment>
<keyword evidence="3" id="KW-1185">Reference proteome</keyword>
<feature type="chain" id="PRO_5040922553" evidence="1">
    <location>
        <begin position="20"/>
        <end position="296"/>
    </location>
</feature>
<sequence>MKQFLKILGFLYSLTLCYCQSSTWSGTQVTDLHREYSNIFLHGNRNAASHLWSTFILQNSENLSPETLELMFTGFCAVSGSPVRPNDYNRYLLRLPLVTGTGIRAGAMHYCCWPCVCDTQDFIRVDTKTVRTSSGEKIYHFAVIGNPCDDEGMLDVPFVQPFDRRETTLRREAREVRCLDGELQGATLSDHGFIIISMFFDVPEDNTMDSKVGSVVLQGDLQPGRVVQWGGSVTVQDEREYAGWCQQREANGHDSGMGEIFRKVAGISPVKVGGGEEVKKVGMGEEEYSMRTTDYL</sequence>
<protein>
    <submittedName>
        <fullName evidence="2">Uncharacterized protein</fullName>
    </submittedName>
</protein>
<evidence type="ECO:0000313" key="2">
    <source>
        <dbReference type="EMBL" id="GMH77679.1"/>
    </source>
</evidence>
<accession>A0A9W7B0C4</accession>
<evidence type="ECO:0000256" key="1">
    <source>
        <dbReference type="SAM" id="SignalP"/>
    </source>
</evidence>
<dbReference type="AlphaFoldDB" id="A0A9W7B0C4"/>
<dbReference type="OrthoDB" id="42952at2759"/>
<name>A0A9W7B0C4_9STRA</name>
<keyword evidence="1" id="KW-0732">Signal</keyword>
<gene>
    <name evidence="2" type="ORF">TrST_g7559</name>
</gene>
<dbReference type="EMBL" id="BRXY01000211">
    <property type="protein sequence ID" value="GMH77679.1"/>
    <property type="molecule type" value="Genomic_DNA"/>
</dbReference>
<feature type="signal peptide" evidence="1">
    <location>
        <begin position="1"/>
        <end position="19"/>
    </location>
</feature>